<evidence type="ECO:0000313" key="3">
    <source>
        <dbReference type="Proteomes" id="UP000016702"/>
    </source>
</evidence>
<accession>A0ABN5UFT9</accession>
<dbReference type="NCBIfam" id="NF041502">
    <property type="entry name" value="integrase_1"/>
    <property type="match status" value="1"/>
</dbReference>
<evidence type="ECO:0008006" key="4">
    <source>
        <dbReference type="Google" id="ProtNLM"/>
    </source>
</evidence>
<dbReference type="Gene3D" id="1.10.443.10">
    <property type="entry name" value="Intergrase catalytic core"/>
    <property type="match status" value="1"/>
</dbReference>
<dbReference type="SUPFAM" id="SSF56349">
    <property type="entry name" value="DNA breaking-rejoining enzymes"/>
    <property type="match status" value="1"/>
</dbReference>
<evidence type="ECO:0000256" key="1">
    <source>
        <dbReference type="ARBA" id="ARBA00023172"/>
    </source>
</evidence>
<sequence length="464" mass="51790">MSYYARDNSPAYTTNIFERFFHLVEFAAGQEITVDLLIDYRAALSGRIWYLTFLKALFVRWKKLGVGFVSEDVVGYFKAMKSVGNPKGDAVRRRDPIKGPFSDIELSGLYEVLIQGYESGAVKLESFALTLITLALGSRPIQITDLRCLDLIVEIDKNGEPVYVVMMPRAKQRGQEFRKNRKRRSIPADVWNILNRQKQHVIEKIKSLCSESVPEELSENFPLFPNWVNLKDGVNINTLREAVFSDVLHLRGASMTTRVKNAVAVLNVQSERTGKPLTVCPRRFRYTVATRAAREGYGPLIIAELLDHNDVQSVTVYTENVPEYGAKISAALDPMLASYAKAFAGVLVNSKSNALRGDDQSATIRTHDGKPSGTCGYYGYCTASVPVPCYTCAHFQPWLNGPHQTVYDYLLSERTRILEATGDAAIATSLDRCMLAVAEVIELCKARQANAKDHEDLVIGSDLK</sequence>
<protein>
    <recommendedName>
        <fullName evidence="4">Tyr recombinase domain-containing protein</fullName>
    </recommendedName>
</protein>
<keyword evidence="3" id="KW-1185">Reference proteome</keyword>
<dbReference type="InterPro" id="IPR013762">
    <property type="entry name" value="Integrase-like_cat_sf"/>
</dbReference>
<evidence type="ECO:0000313" key="2">
    <source>
        <dbReference type="EMBL" id="BAN52426.1"/>
    </source>
</evidence>
<proteinExistence type="predicted"/>
<gene>
    <name evidence="2" type="ORF">PP4_05730</name>
</gene>
<name>A0ABN5UFT9_PSEPU</name>
<dbReference type="InterPro" id="IPR048120">
    <property type="entry name" value="Integrase-like"/>
</dbReference>
<dbReference type="EMBL" id="AP013070">
    <property type="protein sequence ID" value="BAN52426.1"/>
    <property type="molecule type" value="Genomic_DNA"/>
</dbReference>
<dbReference type="Proteomes" id="UP000016702">
    <property type="component" value="Chromosome"/>
</dbReference>
<dbReference type="InterPro" id="IPR011010">
    <property type="entry name" value="DNA_brk_join_enz"/>
</dbReference>
<reference evidence="2 3" key="1">
    <citation type="journal article" date="2014" name="Genome Announc.">
        <title>The Complete Genome Sequence of Pseudomonas putida NBRC 14164T Confirms High Intraspecies Variation.</title>
        <authorList>
            <person name="Ohji S."/>
            <person name="Yamazoe A."/>
            <person name="Hosoyama A."/>
            <person name="Tsuchikane K."/>
            <person name="Ezaki T."/>
            <person name="Fujita N."/>
        </authorList>
    </citation>
    <scope>NUCLEOTIDE SEQUENCE [LARGE SCALE GENOMIC DNA]</scope>
    <source>
        <strain evidence="2 3">NBRC 14164</strain>
    </source>
</reference>
<keyword evidence="1" id="KW-0233">DNA recombination</keyword>
<organism evidence="2 3">
    <name type="scientific">Pseudomonas putida NBRC 14164</name>
    <dbReference type="NCBI Taxonomy" id="1211579"/>
    <lineage>
        <taxon>Bacteria</taxon>
        <taxon>Pseudomonadati</taxon>
        <taxon>Pseudomonadota</taxon>
        <taxon>Gammaproteobacteria</taxon>
        <taxon>Pseudomonadales</taxon>
        <taxon>Pseudomonadaceae</taxon>
        <taxon>Pseudomonas</taxon>
    </lineage>
</organism>